<dbReference type="Proteomes" id="UP000765509">
    <property type="component" value="Unassembled WGS sequence"/>
</dbReference>
<name>A0A9Q3JZG5_9BASI</name>
<proteinExistence type="predicted"/>
<reference evidence="2" key="1">
    <citation type="submission" date="2021-03" db="EMBL/GenBank/DDBJ databases">
        <title>Draft genome sequence of rust myrtle Austropuccinia psidii MF-1, a brazilian biotype.</title>
        <authorList>
            <person name="Quecine M.C."/>
            <person name="Pachon D.M.R."/>
            <person name="Bonatelli M.L."/>
            <person name="Correr F.H."/>
            <person name="Franceschini L.M."/>
            <person name="Leite T.F."/>
            <person name="Margarido G.R.A."/>
            <person name="Almeida C.A."/>
            <person name="Ferrarezi J.A."/>
            <person name="Labate C.A."/>
        </authorList>
    </citation>
    <scope>NUCLEOTIDE SEQUENCE</scope>
    <source>
        <strain evidence="2">MF-1</strain>
    </source>
</reference>
<gene>
    <name evidence="2" type="ORF">O181_110871</name>
</gene>
<feature type="region of interest" description="Disordered" evidence="1">
    <location>
        <begin position="215"/>
        <end position="255"/>
    </location>
</feature>
<feature type="region of interest" description="Disordered" evidence="1">
    <location>
        <begin position="351"/>
        <end position="397"/>
    </location>
</feature>
<evidence type="ECO:0000313" key="2">
    <source>
        <dbReference type="EMBL" id="MBW0571156.1"/>
    </source>
</evidence>
<dbReference type="EMBL" id="AVOT02087616">
    <property type="protein sequence ID" value="MBW0571156.1"/>
    <property type="molecule type" value="Genomic_DNA"/>
</dbReference>
<dbReference type="AlphaFoldDB" id="A0A9Q3JZG5"/>
<comment type="caution">
    <text evidence="2">The sequence shown here is derived from an EMBL/GenBank/DDBJ whole genome shotgun (WGS) entry which is preliminary data.</text>
</comment>
<accession>A0A9Q3JZG5</accession>
<feature type="compositionally biased region" description="Basic and acidic residues" evidence="1">
    <location>
        <begin position="368"/>
        <end position="385"/>
    </location>
</feature>
<evidence type="ECO:0000313" key="3">
    <source>
        <dbReference type="Proteomes" id="UP000765509"/>
    </source>
</evidence>
<feature type="compositionally biased region" description="Basic and acidic residues" evidence="1">
    <location>
        <begin position="229"/>
        <end position="238"/>
    </location>
</feature>
<sequence>METCAVSKLEDWKELTVEKEPSSNNQEITEKHPHQVFKEEEIMESEYEREIKVELASVDTGDIKPKPKEINLTGITSTRREKGNTCHQIFQAINSYNVKNPEQIRRKPLTKLLSPIKALKSLSKRIFKISWKSSIKPVATVINVTAEARYLNSHPNKLALNSIKKISLKHKITINKDHSLVQKESISSTSKPKESEELNKKLEYIIKNQSTNGNDYGQATFKKASRKPNIKDNGDKGKSLVSQDVSSPPIGFSNVLRPKASLKKDNNETQKFQPFPSNMDPIFPEYPQHLRAFNPSRKLNKEIQPENKAIKQVITVEKGSEITKNKDPINPKTQNFTNIRNHIEKYFMESQPQPNDMCGSNPIRHSPNAKEENSPTPHFHSDKDNTNYFSLEKAKEI</sequence>
<organism evidence="2 3">
    <name type="scientific">Austropuccinia psidii MF-1</name>
    <dbReference type="NCBI Taxonomy" id="1389203"/>
    <lineage>
        <taxon>Eukaryota</taxon>
        <taxon>Fungi</taxon>
        <taxon>Dikarya</taxon>
        <taxon>Basidiomycota</taxon>
        <taxon>Pucciniomycotina</taxon>
        <taxon>Pucciniomycetes</taxon>
        <taxon>Pucciniales</taxon>
        <taxon>Sphaerophragmiaceae</taxon>
        <taxon>Austropuccinia</taxon>
    </lineage>
</organism>
<evidence type="ECO:0000256" key="1">
    <source>
        <dbReference type="SAM" id="MobiDB-lite"/>
    </source>
</evidence>
<keyword evidence="3" id="KW-1185">Reference proteome</keyword>
<protein>
    <submittedName>
        <fullName evidence="2">Uncharacterized protein</fullName>
    </submittedName>
</protein>